<gene>
    <name evidence="5" type="primary">queF</name>
    <name evidence="6" type="ORF">ABR82_09035</name>
</gene>
<comment type="caution">
    <text evidence="6">The sequence shown here is derived from an EMBL/GenBank/DDBJ whole genome shotgun (WGS) entry which is preliminary data.</text>
</comment>
<dbReference type="InterPro" id="IPR029500">
    <property type="entry name" value="QueF"/>
</dbReference>
<evidence type="ECO:0000313" key="6">
    <source>
        <dbReference type="EMBL" id="KRO61961.1"/>
    </source>
</evidence>
<protein>
    <recommendedName>
        <fullName evidence="5">NADPH-dependent 7-cyano-7-deazaguanine reductase</fullName>
        <ecNumber evidence="5">1.7.1.13</ecNumber>
    </recommendedName>
    <alternativeName>
        <fullName evidence="5">7-cyano-7-carbaguanine reductase</fullName>
    </alternativeName>
    <alternativeName>
        <fullName evidence="5">NADPH-dependent nitrile oxidoreductase</fullName>
    </alternativeName>
    <alternativeName>
        <fullName evidence="5">PreQ(0) reductase</fullName>
    </alternativeName>
</protein>
<keyword evidence="3 5" id="KW-0521">NADP</keyword>
<dbReference type="PANTHER" id="PTHR34354">
    <property type="entry name" value="NADPH-DEPENDENT 7-CYANO-7-DEAZAGUANINE REDUCTASE"/>
    <property type="match status" value="1"/>
</dbReference>
<dbReference type="HAMAP" id="MF_00818">
    <property type="entry name" value="QueF_type1"/>
    <property type="match status" value="1"/>
</dbReference>
<dbReference type="Gene3D" id="3.30.1130.10">
    <property type="match status" value="1"/>
</dbReference>
<comment type="function">
    <text evidence="5">Catalyzes the NADPH-dependent reduction of 7-cyano-7-deazaguanine (preQ0) to 7-aminomethyl-7-deazaguanine (preQ1).</text>
</comment>
<comment type="subcellular location">
    <subcellularLocation>
        <location evidence="5">Cytoplasm</location>
    </subcellularLocation>
</comment>
<reference evidence="6 7" key="1">
    <citation type="submission" date="2015-10" db="EMBL/GenBank/DDBJ databases">
        <title>Metagenome-Assembled Genomes uncover a global brackish microbiome.</title>
        <authorList>
            <person name="Hugerth L.W."/>
            <person name="Larsson J."/>
            <person name="Alneberg J."/>
            <person name="Lindh M.V."/>
            <person name="Legrand C."/>
            <person name="Pinhassi J."/>
            <person name="Andersson A.F."/>
        </authorList>
    </citation>
    <scope>NUCLEOTIDE SEQUENCE [LARGE SCALE GENOMIC DNA]</scope>
    <source>
        <strain evidence="6">BACL18 MAG-120507-bin52</strain>
    </source>
</reference>
<dbReference type="EMBL" id="LIBO01000165">
    <property type="protein sequence ID" value="KRO61961.1"/>
    <property type="molecule type" value="Genomic_DNA"/>
</dbReference>
<dbReference type="SUPFAM" id="SSF55620">
    <property type="entry name" value="Tetrahydrobiopterin biosynthesis enzymes-like"/>
    <property type="match status" value="1"/>
</dbReference>
<accession>A0A0R2RH68</accession>
<proteinExistence type="inferred from homology"/>
<dbReference type="PIRSF" id="PIRSF027377">
    <property type="entry name" value="Nitrile_oxidored_QueF"/>
    <property type="match status" value="1"/>
</dbReference>
<dbReference type="GO" id="GO:0008616">
    <property type="term" value="P:tRNA queuosine(34) biosynthetic process"/>
    <property type="evidence" value="ECO:0007669"/>
    <property type="project" value="UniProtKB-UniRule"/>
</dbReference>
<dbReference type="UniPathway" id="UPA00392"/>
<dbReference type="InterPro" id="IPR016856">
    <property type="entry name" value="QueF_type1"/>
</dbReference>
<evidence type="ECO:0000256" key="3">
    <source>
        <dbReference type="ARBA" id="ARBA00022857"/>
    </source>
</evidence>
<evidence type="ECO:0000256" key="1">
    <source>
        <dbReference type="ARBA" id="ARBA00022490"/>
    </source>
</evidence>
<dbReference type="PANTHER" id="PTHR34354:SF1">
    <property type="entry name" value="NADPH-DEPENDENT 7-CYANO-7-DEAZAGUANINE REDUCTASE"/>
    <property type="match status" value="1"/>
</dbReference>
<keyword evidence="2 5" id="KW-0671">Queuosine biosynthesis</keyword>
<keyword evidence="1 5" id="KW-0963">Cytoplasm</keyword>
<feature type="active site" description="Thioimide intermediate" evidence="5">
    <location>
        <position position="47"/>
    </location>
</feature>
<name>A0A0R2RH68_9BACT</name>
<comment type="caution">
    <text evidence="5">Lacks conserved residue(s) required for the propagation of feature annotation.</text>
</comment>
<dbReference type="InterPro" id="IPR043133">
    <property type="entry name" value="GTP-CH-I_C/QueF"/>
</dbReference>
<organism evidence="6 7">
    <name type="scientific">Verrucomicrobia subdivision 6 bacterium BACL9 MAG-120507-bin52</name>
    <dbReference type="NCBI Taxonomy" id="1655590"/>
    <lineage>
        <taxon>Bacteria</taxon>
        <taxon>Pseudomonadati</taxon>
        <taxon>Verrucomicrobiota</taxon>
        <taxon>Verrucomicrobiia</taxon>
        <taxon>Verrucomicrobiales</taxon>
        <taxon>Verrucomicrobia subdivision 6</taxon>
    </lineage>
</organism>
<dbReference type="GO" id="GO:0033739">
    <property type="term" value="F:preQ1 synthase activity"/>
    <property type="evidence" value="ECO:0007669"/>
    <property type="project" value="UniProtKB-UniRule"/>
</dbReference>
<comment type="similarity">
    <text evidence="5">Belongs to the GTP cyclohydrolase I family. QueF type 1 subfamily.</text>
</comment>
<evidence type="ECO:0000256" key="2">
    <source>
        <dbReference type="ARBA" id="ARBA00022785"/>
    </source>
</evidence>
<feature type="active site" description="Proton donor" evidence="5">
    <location>
        <position position="54"/>
    </location>
</feature>
<evidence type="ECO:0000256" key="5">
    <source>
        <dbReference type="HAMAP-Rule" id="MF_00818"/>
    </source>
</evidence>
<dbReference type="NCBIfam" id="TIGR03139">
    <property type="entry name" value="QueF-II"/>
    <property type="match status" value="1"/>
</dbReference>
<dbReference type="InterPro" id="IPR050084">
    <property type="entry name" value="NADPH_dep_7-cyano-7-deazaG_red"/>
</dbReference>
<evidence type="ECO:0000256" key="4">
    <source>
        <dbReference type="ARBA" id="ARBA00023002"/>
    </source>
</evidence>
<keyword evidence="4 5" id="KW-0560">Oxidoreductase</keyword>
<dbReference type="GO" id="GO:0005737">
    <property type="term" value="C:cytoplasm"/>
    <property type="evidence" value="ECO:0007669"/>
    <property type="project" value="UniProtKB-SubCell"/>
</dbReference>
<feature type="binding site" evidence="5">
    <location>
        <begin position="69"/>
        <end position="71"/>
    </location>
    <ligand>
        <name>substrate</name>
    </ligand>
</feature>
<dbReference type="Pfam" id="PF14489">
    <property type="entry name" value="QueF"/>
    <property type="match status" value="1"/>
</dbReference>
<evidence type="ECO:0000313" key="7">
    <source>
        <dbReference type="Proteomes" id="UP000051269"/>
    </source>
</evidence>
<dbReference type="Proteomes" id="UP000051269">
    <property type="component" value="Unassembled WGS sequence"/>
</dbReference>
<dbReference type="AlphaFoldDB" id="A0A0R2RH68"/>
<sequence>MSRLSLLGRKAVVPANPSLARLETFPNPKPNRPFAITFSTSEFTSLCPVTGQPDFATITIHYTPKKKCVESKSLKLYLHSFRNVGSFAEAVTNRILDDLVRAISPAHAVVTGDFAARGGVALKVSASFGKTR</sequence>
<comment type="pathway">
    <text evidence="5">tRNA modification; tRNA-queuosine biosynthesis.</text>
</comment>
<comment type="catalytic activity">
    <reaction evidence="5">
        <text>7-aminomethyl-7-carbaguanine + 2 NADP(+) = 7-cyano-7-carbaguanine + 2 NADPH + 3 H(+)</text>
        <dbReference type="Rhea" id="RHEA:13409"/>
        <dbReference type="ChEBI" id="CHEBI:15378"/>
        <dbReference type="ChEBI" id="CHEBI:45075"/>
        <dbReference type="ChEBI" id="CHEBI:57783"/>
        <dbReference type="ChEBI" id="CHEBI:58349"/>
        <dbReference type="ChEBI" id="CHEBI:58703"/>
        <dbReference type="EC" id="1.7.1.13"/>
    </reaction>
</comment>
<dbReference type="EC" id="1.7.1.13" evidence="5"/>